<dbReference type="SUPFAM" id="SSF48498">
    <property type="entry name" value="Tetracyclin repressor-like, C-terminal domain"/>
    <property type="match status" value="1"/>
</dbReference>
<reference evidence="1 2" key="1">
    <citation type="submission" date="2018-11" db="EMBL/GenBank/DDBJ databases">
        <title>Saccharopolyspora rhizosphaerae sp. nov., an actinomycete isolated from rhizosphere soil in Thailand.</title>
        <authorList>
            <person name="Intra B."/>
            <person name="Euanorasetr J."/>
            <person name="Take A."/>
            <person name="Inahashi Y."/>
            <person name="Mori M."/>
            <person name="Panbangred W."/>
            <person name="Matsumoto A."/>
        </authorList>
    </citation>
    <scope>NUCLEOTIDE SEQUENCE [LARGE SCALE GENOMIC DNA]</scope>
    <source>
        <strain evidence="1 2">H219</strain>
    </source>
</reference>
<dbReference type="Gene3D" id="1.10.357.10">
    <property type="entry name" value="Tetracycline Repressor, domain 2"/>
    <property type="match status" value="1"/>
</dbReference>
<protein>
    <recommendedName>
        <fullName evidence="3">Tetracycline repressor TetR C-terminal domain-containing protein</fullName>
    </recommendedName>
</protein>
<dbReference type="RefSeq" id="WP_125092896.1">
    <property type="nucleotide sequence ID" value="NZ_RSAA01000035.1"/>
</dbReference>
<dbReference type="InterPro" id="IPR036271">
    <property type="entry name" value="Tet_transcr_reg_TetR-rel_C_sf"/>
</dbReference>
<accession>A0A426JID9</accession>
<dbReference type="OrthoDB" id="329481at2"/>
<keyword evidence="2" id="KW-1185">Reference proteome</keyword>
<evidence type="ECO:0000313" key="1">
    <source>
        <dbReference type="EMBL" id="RRO12800.1"/>
    </source>
</evidence>
<evidence type="ECO:0000313" key="2">
    <source>
        <dbReference type="Proteomes" id="UP000274515"/>
    </source>
</evidence>
<gene>
    <name evidence="1" type="ORF">EIL87_24250</name>
</gene>
<comment type="caution">
    <text evidence="1">The sequence shown here is derived from an EMBL/GenBank/DDBJ whole genome shotgun (WGS) entry which is preliminary data.</text>
</comment>
<dbReference type="Proteomes" id="UP000274515">
    <property type="component" value="Unassembled WGS sequence"/>
</dbReference>
<organism evidence="1 2">
    <name type="scientific">Saccharopolyspora rhizosphaerae</name>
    <dbReference type="NCBI Taxonomy" id="2492662"/>
    <lineage>
        <taxon>Bacteria</taxon>
        <taxon>Bacillati</taxon>
        <taxon>Actinomycetota</taxon>
        <taxon>Actinomycetes</taxon>
        <taxon>Pseudonocardiales</taxon>
        <taxon>Pseudonocardiaceae</taxon>
        <taxon>Saccharopolyspora</taxon>
    </lineage>
</organism>
<dbReference type="EMBL" id="RSAA01000035">
    <property type="protein sequence ID" value="RRO12800.1"/>
    <property type="molecule type" value="Genomic_DNA"/>
</dbReference>
<evidence type="ECO:0008006" key="3">
    <source>
        <dbReference type="Google" id="ProtNLM"/>
    </source>
</evidence>
<dbReference type="AlphaFoldDB" id="A0A426JID9"/>
<name>A0A426JID9_9PSEU</name>
<sequence length="73" mass="8271">MPFLAATPVSADFGLDDAQRDERMRQLEQYLASLPPDRFPTLLSMVPVLSQGDYRERFEFGIDLLRGLAAQAR</sequence>
<proteinExistence type="predicted"/>